<dbReference type="EMBL" id="PNGC01000003">
    <property type="protein sequence ID" value="PMB89052.1"/>
    <property type="molecule type" value="Genomic_DNA"/>
</dbReference>
<sequence length="144" mass="15740">MALWILLGVIVGIVAGWTILRYRRSHNSEAAKKILGEAFNECIPQDQRSFYECEPDFSSIAVAGIGKTASFKTFSSLLRKLGASDMVIARLLSPVADPTQLRSATFGQFDLYWLAVSGEGLQAMVRPRSKKGSVPNPTPPPKNN</sequence>
<dbReference type="RefSeq" id="WP_102184609.1">
    <property type="nucleotide sequence ID" value="NZ_PNGC01000003.1"/>
</dbReference>
<evidence type="ECO:0000313" key="1">
    <source>
        <dbReference type="EMBL" id="PMB89052.1"/>
    </source>
</evidence>
<evidence type="ECO:0000313" key="2">
    <source>
        <dbReference type="Proteomes" id="UP000243201"/>
    </source>
</evidence>
<accession>A0ABX4UP08</accession>
<comment type="caution">
    <text evidence="1">The sequence shown here is derived from an EMBL/GenBank/DDBJ whole genome shotgun (WGS) entry which is preliminary data.</text>
</comment>
<protein>
    <submittedName>
        <fullName evidence="1">Uncharacterized protein</fullName>
    </submittedName>
</protein>
<reference evidence="1 2" key="1">
    <citation type="submission" date="2017-09" db="EMBL/GenBank/DDBJ databases">
        <title>Bacterial strain isolated from the female urinary microbiota.</title>
        <authorList>
            <person name="Thomas-White K."/>
            <person name="Kumar N."/>
            <person name="Forster S."/>
            <person name="Putonti C."/>
            <person name="Lawley T."/>
            <person name="Wolfe A.J."/>
        </authorList>
    </citation>
    <scope>NUCLEOTIDE SEQUENCE [LARGE SCALE GENOMIC DNA]</scope>
    <source>
        <strain evidence="1 2">UMB0744</strain>
    </source>
</reference>
<name>A0ABX4UP08_9ACTO</name>
<gene>
    <name evidence="1" type="ORF">CJ240_08640</name>
</gene>
<proteinExistence type="predicted"/>
<dbReference type="Proteomes" id="UP000243201">
    <property type="component" value="Unassembled WGS sequence"/>
</dbReference>
<keyword evidence="2" id="KW-1185">Reference proteome</keyword>
<organism evidence="1 2">
    <name type="scientific">Varibaculum cambriense</name>
    <dbReference type="NCBI Taxonomy" id="184870"/>
    <lineage>
        <taxon>Bacteria</taxon>
        <taxon>Bacillati</taxon>
        <taxon>Actinomycetota</taxon>
        <taxon>Actinomycetes</taxon>
        <taxon>Actinomycetales</taxon>
        <taxon>Actinomycetaceae</taxon>
        <taxon>Varibaculum</taxon>
    </lineage>
</organism>